<proteinExistence type="predicted"/>
<accession>A0AA47JNC3</accession>
<evidence type="ECO:0000313" key="2">
    <source>
        <dbReference type="Proteomes" id="UP001156560"/>
    </source>
</evidence>
<dbReference type="EMBL" id="CP114198">
    <property type="protein sequence ID" value="WAT93966.1"/>
    <property type="molecule type" value="Genomic_DNA"/>
</dbReference>
<evidence type="ECO:0000313" key="1">
    <source>
        <dbReference type="EMBL" id="WAT93966.1"/>
    </source>
</evidence>
<dbReference type="RefSeq" id="WP_159408192.1">
    <property type="nucleotide sequence ID" value="NZ_CP034292.1"/>
</dbReference>
<geneLocation type="plasmid" evidence="1 2">
    <name>pHLC</name>
</geneLocation>
<name>A0AA47JNC3_VIBPH</name>
<dbReference type="Proteomes" id="UP001156560">
    <property type="component" value="Plasmid pHLC"/>
</dbReference>
<sequence length="93" mass="10697">MNKYPIIVNILESVLSVDVGLNELEEYECLKRMFDSPEKVEALKSELEQLLSDSSINLIELLDNDSYTAYPADDHQDAKQFIVDSIWKRVCNT</sequence>
<reference evidence="1" key="1">
    <citation type="submission" date="2022-12" db="EMBL/GenBank/DDBJ databases">
        <title>Vibrio parahaemolyticus become highly virulent by producing novel Tc toxins.</title>
        <authorList>
            <person name="Yang F."/>
            <person name="You Y."/>
            <person name="Lai Q."/>
            <person name="Xu L."/>
            <person name="Li F."/>
        </authorList>
    </citation>
    <scope>NUCLEOTIDE SEQUENCE</scope>
    <source>
        <strain evidence="1">Vp-HL-202005</strain>
        <plasmid evidence="1">pHLC</plasmid>
    </source>
</reference>
<gene>
    <name evidence="1" type="ORF">O1Q84_27340</name>
</gene>
<protein>
    <submittedName>
        <fullName evidence="1">Uncharacterized protein</fullName>
    </submittedName>
</protein>
<keyword evidence="1" id="KW-0614">Plasmid</keyword>
<dbReference type="AlphaFoldDB" id="A0AA47JNC3"/>
<organism evidence="1 2">
    <name type="scientific">Vibrio parahaemolyticus</name>
    <dbReference type="NCBI Taxonomy" id="670"/>
    <lineage>
        <taxon>Bacteria</taxon>
        <taxon>Pseudomonadati</taxon>
        <taxon>Pseudomonadota</taxon>
        <taxon>Gammaproteobacteria</taxon>
        <taxon>Vibrionales</taxon>
        <taxon>Vibrionaceae</taxon>
        <taxon>Vibrio</taxon>
    </lineage>
</organism>